<dbReference type="SUPFAM" id="SSF50814">
    <property type="entry name" value="Lipocalins"/>
    <property type="match status" value="1"/>
</dbReference>
<keyword evidence="6" id="KW-0496">Mitochondrion</keyword>
<feature type="compositionally biased region" description="Basic and acidic residues" evidence="8">
    <location>
        <begin position="293"/>
        <end position="308"/>
    </location>
</feature>
<evidence type="ECO:0000313" key="11">
    <source>
        <dbReference type="Proteomes" id="UP000433883"/>
    </source>
</evidence>
<comment type="subcellular location">
    <subcellularLocation>
        <location evidence="1">Mitochondrion</location>
    </subcellularLocation>
</comment>
<dbReference type="GO" id="GO:0003735">
    <property type="term" value="F:structural constituent of ribosome"/>
    <property type="evidence" value="ECO:0007669"/>
    <property type="project" value="TreeGrafter"/>
</dbReference>
<dbReference type="Pfam" id="PF09243">
    <property type="entry name" value="Rsm22"/>
    <property type="match status" value="1"/>
</dbReference>
<feature type="compositionally biased region" description="Basic and acidic residues" evidence="8">
    <location>
        <begin position="321"/>
        <end position="349"/>
    </location>
</feature>
<keyword evidence="3" id="KW-0809">Transit peptide</keyword>
<dbReference type="GO" id="GO:0046872">
    <property type="term" value="F:metal ion binding"/>
    <property type="evidence" value="ECO:0007669"/>
    <property type="project" value="UniProtKB-KW"/>
</dbReference>
<comment type="caution">
    <text evidence="10">The sequence shown here is derived from an EMBL/GenBank/DDBJ whole genome shotgun (WGS) entry which is preliminary data.</text>
</comment>
<evidence type="ECO:0000256" key="1">
    <source>
        <dbReference type="ARBA" id="ARBA00004173"/>
    </source>
</evidence>
<dbReference type="GO" id="GO:0051536">
    <property type="term" value="F:iron-sulfur cluster binding"/>
    <property type="evidence" value="ECO:0007669"/>
    <property type="project" value="UniProtKB-KW"/>
</dbReference>
<gene>
    <name evidence="10" type="ORF">BLS_006233</name>
</gene>
<feature type="compositionally biased region" description="Acidic residues" evidence="8">
    <location>
        <begin position="403"/>
        <end position="417"/>
    </location>
</feature>
<dbReference type="GO" id="GO:0005763">
    <property type="term" value="C:mitochondrial small ribosomal subunit"/>
    <property type="evidence" value="ECO:0007669"/>
    <property type="project" value="TreeGrafter"/>
</dbReference>
<feature type="compositionally biased region" description="Basic and acidic residues" evidence="8">
    <location>
        <begin position="252"/>
        <end position="265"/>
    </location>
</feature>
<feature type="region of interest" description="Disordered" evidence="8">
    <location>
        <begin position="396"/>
        <end position="417"/>
    </location>
</feature>
<keyword evidence="2" id="KW-0479">Metal-binding</keyword>
<keyword evidence="4" id="KW-0408">Iron</keyword>
<reference evidence="10 11" key="1">
    <citation type="submission" date="2019-11" db="EMBL/GenBank/DDBJ databases">
        <title>Venturia inaequalis Genome Resource.</title>
        <authorList>
            <person name="Lichtner F.J."/>
        </authorList>
    </citation>
    <scope>NUCLEOTIDE SEQUENCE [LARGE SCALE GENOMIC DNA]</scope>
    <source>
        <strain evidence="10">Bline_iso_100314</strain>
    </source>
</reference>
<name>A0A8H3UBZ1_VENIN</name>
<dbReference type="Proteomes" id="UP000433883">
    <property type="component" value="Unassembled WGS sequence"/>
</dbReference>
<dbReference type="Pfam" id="PF08212">
    <property type="entry name" value="Lipocalin_2"/>
    <property type="match status" value="1"/>
</dbReference>
<feature type="region of interest" description="Disordered" evidence="8">
    <location>
        <begin position="1"/>
        <end position="24"/>
    </location>
</feature>
<dbReference type="PANTHER" id="PTHR13184">
    <property type="entry name" value="37S RIBOSOMAL PROTEIN S22"/>
    <property type="match status" value="1"/>
</dbReference>
<sequence>MESDGEEGNGKDKSEDSGEEKPVVNAIAITNKIMEAYEAKKEPKAKKKKGSGPDTSDFVIDSLRWRMTYLAVTEGKDVEALSKAEDDDLAYRTGWRAAYDDEHALKKILSNWETLDKKKYREQYVAEKRAATSSIGRAYVAGYDAAIAARIKAEGSFYDTEEFKWTFGEILIGMKKRGEKFEEDGIAEMDAEEEAKQAEKDRIKKERESKIEMARMMALDQADYLRRQKDGGEWQELEQEAEDEAAQSEQGHMTKEQESKIEAERLMALDQADYLRRQKDNSEWQELEQDAEEKERWASLTEKERNLERAANAKAAKKKAAKEAAEKKAEDRETRRLNREAREARAKERLEAKMEKEAAVLAKAVEKARKASADVPVGDGKVAEMKRQITRLAMEMTEKEVQTSEETEAGQDIEESGEPTLEAIAKAARNEFGDTLPEGLLNKAEYSVYQRLYGSPSRFTSVEEDSPEHEEGPERNLLLRQTADGSLEEVDYVLPDELDRIVDDDAELEEDDALVDEQDDVIENELEDVEDIDRVKLDDPLFTPHEDDEVALTFDEYATKQDDRPLTKEEALDKVMNEWPGDEYIRTHALTKSGRYGTNPSTLPLPRAAFIDPVQKMLAPLANKHLAEAAHKSLGGLGIPLSPNTPRIGLRIEMQPIPLTSFQTKMSDREADVYMSAVMPQTYASLTSILVEVRKRLGASWLQNLLKKEGGPLIMDAGAGGAGVIAWRELLRAEWEGMHKVSASEAAASEDGIIPELMAEGPQSPPVPFGRSTVVTGSDPLRQRISKILENTTFIPRIPDQVDPQESVGPQPRKKYDVILAPHTLWPIQEEYQRKGVVETLWSLLNPNGGILVIMEKGVPRGFEVVAAARDMLLKRHIASPGSESYETPLDEQKWEGVGRWTEKEKGCIIAPCTNHTACPLYRIPGTARGRKDWCYFTQRYTRPPALMTILGAKARNHDDVEYSYVAVQRGVDQRTAEGDSLLGRGFVQGAPATAKALDGYGPSWSRETDVPNEEEAVDEEAIEVETSLQLENGEAPHPLSLPRTILTPLKRKGNVLIDVCTPSGTYERWLVNKRNGRQIFRDARKAKWGDLWALGARSASDRRINVGIIEYRRKEGIKKDRKAGRKGLGKRGKGRRNRLIISIMLGLAFISSLALATVSAQTVSTSYALNISTTPSLWDGQCTYPVADRSFNLTSYLGRWYQVAGTRASFTSSCSCVYAQYTANANGTVNVFNGCQVGNSSINIEGTATPADPIYGDAGVLRVQFPVSGAPACPGPNYIVQQATSDWAIVQASNFSTLFLLSRVQTPARADIDVG</sequence>
<feature type="compositionally biased region" description="Basic and acidic residues" evidence="8">
    <location>
        <begin position="8"/>
        <end position="22"/>
    </location>
</feature>
<dbReference type="InterPro" id="IPR052571">
    <property type="entry name" value="Mt_RNA_Methyltransferase"/>
</dbReference>
<evidence type="ECO:0000256" key="7">
    <source>
        <dbReference type="ARBA" id="ARBA00045681"/>
    </source>
</evidence>
<feature type="compositionally biased region" description="Acidic residues" evidence="8">
    <location>
        <begin position="283"/>
        <end position="292"/>
    </location>
</feature>
<accession>A0A8H3UBZ1</accession>
<protein>
    <recommendedName>
        <fullName evidence="9">Lipocalin/cytosolic fatty-acid binding domain-containing protein</fullName>
    </recommendedName>
</protein>
<evidence type="ECO:0000259" key="9">
    <source>
        <dbReference type="Pfam" id="PF08212"/>
    </source>
</evidence>
<dbReference type="PANTHER" id="PTHR13184:SF5">
    <property type="entry name" value="METHYLTRANSFERASE-LIKE PROTEIN 17, MITOCHONDRIAL"/>
    <property type="match status" value="1"/>
</dbReference>
<feature type="domain" description="Lipocalin/cytosolic fatty-acid binding" evidence="9">
    <location>
        <begin position="1193"/>
        <end position="1306"/>
    </location>
</feature>
<dbReference type="EMBL" id="WNWQ01000453">
    <property type="protein sequence ID" value="KAE9967682.1"/>
    <property type="molecule type" value="Genomic_DNA"/>
</dbReference>
<keyword evidence="5" id="KW-0411">Iron-sulfur</keyword>
<evidence type="ECO:0000256" key="5">
    <source>
        <dbReference type="ARBA" id="ARBA00023014"/>
    </source>
</evidence>
<evidence type="ECO:0000256" key="6">
    <source>
        <dbReference type="ARBA" id="ARBA00023128"/>
    </source>
</evidence>
<dbReference type="InterPro" id="IPR000566">
    <property type="entry name" value="Lipocln_cytosolic_FA-bd_dom"/>
</dbReference>
<feature type="region of interest" description="Disordered" evidence="8">
    <location>
        <begin position="234"/>
        <end position="265"/>
    </location>
</feature>
<evidence type="ECO:0000313" key="10">
    <source>
        <dbReference type="EMBL" id="KAE9967682.1"/>
    </source>
</evidence>
<proteinExistence type="predicted"/>
<evidence type="ECO:0000256" key="3">
    <source>
        <dbReference type="ARBA" id="ARBA00022946"/>
    </source>
</evidence>
<evidence type="ECO:0000256" key="4">
    <source>
        <dbReference type="ARBA" id="ARBA00023004"/>
    </source>
</evidence>
<evidence type="ECO:0000256" key="2">
    <source>
        <dbReference type="ARBA" id="ARBA00022723"/>
    </source>
</evidence>
<evidence type="ECO:0000256" key="8">
    <source>
        <dbReference type="SAM" id="MobiDB-lite"/>
    </source>
</evidence>
<organism evidence="10 11">
    <name type="scientific">Venturia inaequalis</name>
    <name type="common">Apple scab fungus</name>
    <dbReference type="NCBI Taxonomy" id="5025"/>
    <lineage>
        <taxon>Eukaryota</taxon>
        <taxon>Fungi</taxon>
        <taxon>Dikarya</taxon>
        <taxon>Ascomycota</taxon>
        <taxon>Pezizomycotina</taxon>
        <taxon>Dothideomycetes</taxon>
        <taxon>Pleosporomycetidae</taxon>
        <taxon>Venturiales</taxon>
        <taxon>Venturiaceae</taxon>
        <taxon>Venturia</taxon>
    </lineage>
</organism>
<feature type="compositionally biased region" description="Acidic residues" evidence="8">
    <location>
        <begin position="234"/>
        <end position="246"/>
    </location>
</feature>
<dbReference type="InterPro" id="IPR012674">
    <property type="entry name" value="Calycin"/>
</dbReference>
<feature type="region of interest" description="Disordered" evidence="8">
    <location>
        <begin position="280"/>
        <end position="349"/>
    </location>
</feature>
<comment type="function">
    <text evidence="7">Mitochondrial ribosome (mitoribosome) assembly factor. Binds at the interface of the head and body domains of the mitochondrial small ribosomal subunit (mt-SSU), occluding the mRNA channel and preventing compaction of the head domain towards the body. Probable inactive methyltransferase: retains the characteristic folding and ability to bind S-adenosyl-L-methionine, but it probably lost its methyltransferase activity.</text>
</comment>
<dbReference type="GO" id="GO:0008168">
    <property type="term" value="F:methyltransferase activity"/>
    <property type="evidence" value="ECO:0007669"/>
    <property type="project" value="InterPro"/>
</dbReference>
<dbReference type="InterPro" id="IPR015324">
    <property type="entry name" value="Ribosomal_Rsm22-like"/>
</dbReference>
<dbReference type="Gene3D" id="2.40.128.20">
    <property type="match status" value="1"/>
</dbReference>
<dbReference type="GO" id="GO:0006412">
    <property type="term" value="P:translation"/>
    <property type="evidence" value="ECO:0007669"/>
    <property type="project" value="InterPro"/>
</dbReference>